<dbReference type="RefSeq" id="XP_002128855.1">
    <property type="nucleotide sequence ID" value="XM_002128819.5"/>
</dbReference>
<dbReference type="GeneID" id="100182066"/>
<proteinExistence type="predicted"/>
<dbReference type="OMA" id="PYIGFRI"/>
<dbReference type="KEGG" id="cin:100182066"/>
<accession>H2XNT8</accession>
<organism evidence="2 3">
    <name type="scientific">Ciona intestinalis</name>
    <name type="common">Transparent sea squirt</name>
    <name type="synonym">Ascidia intestinalis</name>
    <dbReference type="NCBI Taxonomy" id="7719"/>
    <lineage>
        <taxon>Eukaryota</taxon>
        <taxon>Metazoa</taxon>
        <taxon>Chordata</taxon>
        <taxon>Tunicata</taxon>
        <taxon>Ascidiacea</taxon>
        <taxon>Phlebobranchia</taxon>
        <taxon>Cionidae</taxon>
        <taxon>Ciona</taxon>
    </lineage>
</organism>
<protein>
    <submittedName>
        <fullName evidence="2">Uncharacterized LOC100182066</fullName>
    </submittedName>
</protein>
<reference evidence="2" key="4">
    <citation type="submission" date="2025-09" db="UniProtKB">
        <authorList>
            <consortium name="Ensembl"/>
        </authorList>
    </citation>
    <scope>IDENTIFICATION</scope>
</reference>
<dbReference type="Proteomes" id="UP000008144">
    <property type="component" value="Chromosome 6"/>
</dbReference>
<name>H2XNT8_CIOIN</name>
<dbReference type="InParanoid" id="H2XNT8"/>
<feature type="signal peptide" evidence="1">
    <location>
        <begin position="1"/>
        <end position="32"/>
    </location>
</feature>
<reference evidence="2" key="3">
    <citation type="submission" date="2025-08" db="UniProtKB">
        <authorList>
            <consortium name="Ensembl"/>
        </authorList>
    </citation>
    <scope>IDENTIFICATION</scope>
</reference>
<dbReference type="GeneTree" id="ENSGT00660000097285"/>
<dbReference type="HOGENOM" id="CLU_1524588_0_0_1"/>
<dbReference type="Ensembl" id="ENSCINT00000031189.1">
    <property type="protein sequence ID" value="ENSCINP00000031321.1"/>
    <property type="gene ID" value="ENSCING00000019616.1"/>
</dbReference>
<dbReference type="EMBL" id="EAAA01002273">
    <property type="status" value="NOT_ANNOTATED_CDS"/>
    <property type="molecule type" value="Genomic_DNA"/>
</dbReference>
<evidence type="ECO:0000256" key="1">
    <source>
        <dbReference type="SAM" id="SignalP"/>
    </source>
</evidence>
<reference evidence="2" key="2">
    <citation type="journal article" date="2008" name="Genome Biol.">
        <title>Improved genome assembly and evidence-based global gene model set for the chordate Ciona intestinalis: new insight into intron and operon populations.</title>
        <authorList>
            <person name="Satou Y."/>
            <person name="Mineta K."/>
            <person name="Ogasawara M."/>
            <person name="Sasakura Y."/>
            <person name="Shoguchi E."/>
            <person name="Ueno K."/>
            <person name="Yamada L."/>
            <person name="Matsumoto J."/>
            <person name="Wasserscheid J."/>
            <person name="Dewar K."/>
            <person name="Wiley G.B."/>
            <person name="Macmil S.L."/>
            <person name="Roe B.A."/>
            <person name="Zeller R.W."/>
            <person name="Hastings K.E."/>
            <person name="Lemaire P."/>
            <person name="Lindquist E."/>
            <person name="Endo T."/>
            <person name="Hotta K."/>
            <person name="Inaba K."/>
        </authorList>
    </citation>
    <scope>NUCLEOTIDE SEQUENCE [LARGE SCALE GENOMIC DNA]</scope>
    <source>
        <strain evidence="2">wild type</strain>
    </source>
</reference>
<sequence length="176" mass="20156">MPQVQSANGVSSHKSKMLFLLILSCCILATAGRRRRILLKCIPKLCRKCDGYVHSRWRRSLPDNVSGYDMSDVIGNTGISATNEAFDIFGTKKNDQKILPGEIEEVFTSALRWQPGETPDDVDDDIEDTNMDHPLKSVHVVKRSTIYLPHLRRCRIRLRTRCCRMYVNPSYIGFRL</sequence>
<evidence type="ECO:0000313" key="3">
    <source>
        <dbReference type="Proteomes" id="UP000008144"/>
    </source>
</evidence>
<dbReference type="AlphaFoldDB" id="H2XNT8"/>
<reference evidence="3" key="1">
    <citation type="journal article" date="2002" name="Science">
        <title>The draft genome of Ciona intestinalis: insights into chordate and vertebrate origins.</title>
        <authorList>
            <person name="Dehal P."/>
            <person name="Satou Y."/>
            <person name="Campbell R.K."/>
            <person name="Chapman J."/>
            <person name="Degnan B."/>
            <person name="De Tomaso A."/>
            <person name="Davidson B."/>
            <person name="Di Gregorio A."/>
            <person name="Gelpke M."/>
            <person name="Goodstein D.M."/>
            <person name="Harafuji N."/>
            <person name="Hastings K.E."/>
            <person name="Ho I."/>
            <person name="Hotta K."/>
            <person name="Huang W."/>
            <person name="Kawashima T."/>
            <person name="Lemaire P."/>
            <person name="Martinez D."/>
            <person name="Meinertzhagen I.A."/>
            <person name="Necula S."/>
            <person name="Nonaka M."/>
            <person name="Putnam N."/>
            <person name="Rash S."/>
            <person name="Saiga H."/>
            <person name="Satake M."/>
            <person name="Terry A."/>
            <person name="Yamada L."/>
            <person name="Wang H.G."/>
            <person name="Awazu S."/>
            <person name="Azumi K."/>
            <person name="Boore J."/>
            <person name="Branno M."/>
            <person name="Chin-Bow S."/>
            <person name="DeSantis R."/>
            <person name="Doyle S."/>
            <person name="Francino P."/>
            <person name="Keys D.N."/>
            <person name="Haga S."/>
            <person name="Hayashi H."/>
            <person name="Hino K."/>
            <person name="Imai K.S."/>
            <person name="Inaba K."/>
            <person name="Kano S."/>
            <person name="Kobayashi K."/>
            <person name="Kobayashi M."/>
            <person name="Lee B.I."/>
            <person name="Makabe K.W."/>
            <person name="Manohar C."/>
            <person name="Matassi G."/>
            <person name="Medina M."/>
            <person name="Mochizuki Y."/>
            <person name="Mount S."/>
            <person name="Morishita T."/>
            <person name="Miura S."/>
            <person name="Nakayama A."/>
            <person name="Nishizaka S."/>
            <person name="Nomoto H."/>
            <person name="Ohta F."/>
            <person name="Oishi K."/>
            <person name="Rigoutsos I."/>
            <person name="Sano M."/>
            <person name="Sasaki A."/>
            <person name="Sasakura Y."/>
            <person name="Shoguchi E."/>
            <person name="Shin-i T."/>
            <person name="Spagnuolo A."/>
            <person name="Stainier D."/>
            <person name="Suzuki M.M."/>
            <person name="Tassy O."/>
            <person name="Takatori N."/>
            <person name="Tokuoka M."/>
            <person name="Yagi K."/>
            <person name="Yoshizaki F."/>
            <person name="Wada S."/>
            <person name="Zhang C."/>
            <person name="Hyatt P.D."/>
            <person name="Larimer F."/>
            <person name="Detter C."/>
            <person name="Doggett N."/>
            <person name="Glavina T."/>
            <person name="Hawkins T."/>
            <person name="Richardson P."/>
            <person name="Lucas S."/>
            <person name="Kohara Y."/>
            <person name="Levine M."/>
            <person name="Satoh N."/>
            <person name="Rokhsar D.S."/>
        </authorList>
    </citation>
    <scope>NUCLEOTIDE SEQUENCE [LARGE SCALE GENOMIC DNA]</scope>
</reference>
<gene>
    <name evidence="2" type="primary">LOC100182066</name>
</gene>
<keyword evidence="3" id="KW-1185">Reference proteome</keyword>
<evidence type="ECO:0000313" key="2">
    <source>
        <dbReference type="Ensembl" id="ENSCINP00000031321.1"/>
    </source>
</evidence>
<accession>A0A1W2WHT6</accession>
<feature type="chain" id="PRO_5014093531" evidence="1">
    <location>
        <begin position="33"/>
        <end position="176"/>
    </location>
</feature>
<keyword evidence="1" id="KW-0732">Signal</keyword>